<keyword evidence="4 6" id="KW-0624">Polysaccharide degradation</keyword>
<protein>
    <recommendedName>
        <fullName evidence="6">Beta-xylanase</fullName>
        <ecNumber evidence="6">3.2.1.8</ecNumber>
    </recommendedName>
</protein>
<evidence type="ECO:0000256" key="6">
    <source>
        <dbReference type="RuleBase" id="RU361174"/>
    </source>
</evidence>
<comment type="caution">
    <text evidence="8">The sequence shown here is derived from an EMBL/GenBank/DDBJ whole genome shotgun (WGS) entry which is preliminary data.</text>
</comment>
<dbReference type="EC" id="3.2.1.8" evidence="6"/>
<evidence type="ECO:0000256" key="3">
    <source>
        <dbReference type="ARBA" id="ARBA00023295"/>
    </source>
</evidence>
<dbReference type="PANTHER" id="PTHR31490:SF90">
    <property type="entry name" value="ENDO-1,4-BETA-XYLANASE A"/>
    <property type="match status" value="1"/>
</dbReference>
<keyword evidence="3 6" id="KW-0326">Glycosidase</keyword>
<dbReference type="PANTHER" id="PTHR31490">
    <property type="entry name" value="GLYCOSYL HYDROLASE"/>
    <property type="match status" value="1"/>
</dbReference>
<comment type="similarity">
    <text evidence="6">Belongs to the glycosyl hydrolase 10 (cellulase F) family.</text>
</comment>
<comment type="catalytic activity">
    <reaction evidence="6">
        <text>Endohydrolysis of (1-&gt;4)-beta-D-xylosidic linkages in xylans.</text>
        <dbReference type="EC" id="3.2.1.8"/>
    </reaction>
</comment>
<dbReference type="SUPFAM" id="SSF51445">
    <property type="entry name" value="(Trans)glycosidases"/>
    <property type="match status" value="1"/>
</dbReference>
<dbReference type="InterPro" id="IPR044846">
    <property type="entry name" value="GH10"/>
</dbReference>
<evidence type="ECO:0000256" key="4">
    <source>
        <dbReference type="ARBA" id="ARBA00023326"/>
    </source>
</evidence>
<dbReference type="EMBL" id="JBHSJJ010000017">
    <property type="protein sequence ID" value="MFC4874369.1"/>
    <property type="molecule type" value="Genomic_DNA"/>
</dbReference>
<name>A0ABV9T703_9BACT</name>
<evidence type="ECO:0000313" key="9">
    <source>
        <dbReference type="Proteomes" id="UP001595818"/>
    </source>
</evidence>
<proteinExistence type="inferred from homology"/>
<evidence type="ECO:0000259" key="7">
    <source>
        <dbReference type="PROSITE" id="PS51760"/>
    </source>
</evidence>
<evidence type="ECO:0000313" key="8">
    <source>
        <dbReference type="EMBL" id="MFC4874369.1"/>
    </source>
</evidence>
<reference evidence="9" key="1">
    <citation type="journal article" date="2019" name="Int. J. Syst. Evol. Microbiol.">
        <title>The Global Catalogue of Microorganisms (GCM) 10K type strain sequencing project: providing services to taxonomists for standard genome sequencing and annotation.</title>
        <authorList>
            <consortium name="The Broad Institute Genomics Platform"/>
            <consortium name="The Broad Institute Genome Sequencing Center for Infectious Disease"/>
            <person name="Wu L."/>
            <person name="Ma J."/>
        </authorList>
    </citation>
    <scope>NUCLEOTIDE SEQUENCE [LARGE SCALE GENOMIC DNA]</scope>
    <source>
        <strain evidence="9">CGMCC 4.7466</strain>
    </source>
</reference>
<keyword evidence="9" id="KW-1185">Reference proteome</keyword>
<dbReference type="PROSITE" id="PS51760">
    <property type="entry name" value="GH10_2"/>
    <property type="match status" value="1"/>
</dbReference>
<organism evidence="8 9">
    <name type="scientific">Negadavirga shengliensis</name>
    <dbReference type="NCBI Taxonomy" id="1389218"/>
    <lineage>
        <taxon>Bacteria</taxon>
        <taxon>Pseudomonadati</taxon>
        <taxon>Bacteroidota</taxon>
        <taxon>Cytophagia</taxon>
        <taxon>Cytophagales</taxon>
        <taxon>Cyclobacteriaceae</taxon>
        <taxon>Negadavirga</taxon>
    </lineage>
</organism>
<dbReference type="Pfam" id="PF00331">
    <property type="entry name" value="Glyco_hydro_10"/>
    <property type="match status" value="1"/>
</dbReference>
<feature type="active site" description="Nucleophile" evidence="5">
    <location>
        <position position="207"/>
    </location>
</feature>
<dbReference type="PRINTS" id="PR00134">
    <property type="entry name" value="GLHYDRLASE10"/>
</dbReference>
<dbReference type="Gene3D" id="3.20.20.80">
    <property type="entry name" value="Glycosidases"/>
    <property type="match status" value="1"/>
</dbReference>
<dbReference type="Proteomes" id="UP001595818">
    <property type="component" value="Unassembled WGS sequence"/>
</dbReference>
<evidence type="ECO:0000256" key="5">
    <source>
        <dbReference type="PROSITE-ProRule" id="PRU10061"/>
    </source>
</evidence>
<feature type="domain" description="GH10" evidence="7">
    <location>
        <begin position="1"/>
        <end position="313"/>
    </location>
</feature>
<dbReference type="InterPro" id="IPR017853">
    <property type="entry name" value="GH"/>
</dbReference>
<dbReference type="SMART" id="SM00633">
    <property type="entry name" value="Glyco_10"/>
    <property type="match status" value="1"/>
</dbReference>
<dbReference type="PROSITE" id="PS00591">
    <property type="entry name" value="GH10_1"/>
    <property type="match status" value="1"/>
</dbReference>
<sequence>MIKTHFNSIVAENVMKSGPLQRREGEFDFSLADRFVEFGEDNEMHITGHTLIWHSQAPNWFFTDSQGNDVSREVLIQRMENHIKTVVGRYKGRVKGWDVVNEAILDDGSYRKSKFFEIIGEEFIPLAFQFAHEADTEAALYYNDYSMSNPGKRQGVISMVKKLQEEGLKIDGIGMQGHVGLDYPSLQEFERSIVAFSDLGVEVMVTELDITVLPSPRANQGAEVSTNFTYQEKINPYKEGLPDSVSEALTERYLDFFKLFIKHQDKISRVTTWGVADHHSWKNNWPVRGRTDYPLLFDRNYQPKPMVSRLVEAVTLD</sequence>
<dbReference type="RefSeq" id="WP_377068235.1">
    <property type="nucleotide sequence ID" value="NZ_JBHSJJ010000017.1"/>
</dbReference>
<accession>A0ABV9T703</accession>
<evidence type="ECO:0000256" key="1">
    <source>
        <dbReference type="ARBA" id="ARBA00022801"/>
    </source>
</evidence>
<evidence type="ECO:0000256" key="2">
    <source>
        <dbReference type="ARBA" id="ARBA00023277"/>
    </source>
</evidence>
<keyword evidence="1 6" id="KW-0378">Hydrolase</keyword>
<keyword evidence="2 6" id="KW-0119">Carbohydrate metabolism</keyword>
<gene>
    <name evidence="8" type="ORF">ACFPFU_21880</name>
</gene>
<dbReference type="InterPro" id="IPR001000">
    <property type="entry name" value="GH10_dom"/>
</dbReference>
<dbReference type="InterPro" id="IPR031158">
    <property type="entry name" value="GH10_AS"/>
</dbReference>